<feature type="chain" id="PRO_5037436510" evidence="8">
    <location>
        <begin position="33"/>
        <end position="1131"/>
    </location>
</feature>
<dbReference type="SUPFAM" id="SSF49464">
    <property type="entry name" value="Carboxypeptidase regulatory domain-like"/>
    <property type="match status" value="1"/>
</dbReference>
<evidence type="ECO:0000256" key="7">
    <source>
        <dbReference type="PROSITE-ProRule" id="PRU01360"/>
    </source>
</evidence>
<sequence length="1131" mass="122062">MKNYSIFGQRFWPIPLAILLCISMVCSGVSYATNGPSTRLYTQAVPITGTVTDEQGQPIPGVTIVEKASKKGSVTDANGRYTIDATVGATLVFSSVGFVAQEVVVGSAPTLNVTLREDVNQLAEVVAVGYQTLRKSDVTGAVANVKARELNLSAPTIGQALVGKLAGVQVAQVSGAPYSSTKIRVRGIGSVNASSDPLYVIDGYPAANDVYVNPNDIESIDVLKDAASAAIYGSRASGGVVLITTKRGKEGKGKLEYEYQFGVNQLANKIKLLNASQFAQLVIDGRNNTYRDLTINAGKPWTDALFSDDNATRIAKVGNAGSVSIPTDIYDFANQKLIAPKYNTDWQDELYRSAPMQRHTLQFSGGSNGVRYLLSGGYQNQQGIITATNQQRINLRANIDADMSKKLHVGANFFVTSTNSREVQEGRFNQGPILGALIYPPYFRAYDDKGNLIKNEAASQQPTFGYQTVENPVALARETNIRRQGLRGTYNATATYDIMQGLSVKANLGAQTYNEKYDFYLPTSLSSGNNPPYSPAAIAAARSVAQTLTQLDLLGEFTLNYSRQFGKSGLNALAGYTTQRTTNDVISVSAQGFQNDRVEEITAKGADPSLFTLNTASNGLAGIYGTGKSAWTLLSYLARVAYNYDSRYFLTASIRSDGSSRFGPLNRYGTFPSVSAGWTVSEEPFYRNALGQASSLKLRASWGLTGNNNIGNYNYQQVFNSPGGAVFGNNTISTAFSAGDIRDQRLGWESTAQYNVGVDAGLFNNRLFVIANYYVSQSYNLLFRQPISAISGTSSILTNLRDSKVQNSGFELQLDGRVIARRDLKVNLSGNLSVNRNKVLNLGGASTIITNGAERSYLTHITQEGQPIGMFYGFQVVGLVRQSDVDNIAADNANFNAATQSYPKGYVIKGPPRSTASSNPLKPGDLIFADTNGDGVITDADKGIIGNPYPKFTYGFSASASYKGFDLNAAFNGSYGNQVLDGQDYYLYNMEGSGNQYAVVADRYRSETEPGNGAVYRASRGGTQSNSTRLSTFYLQDGSFLRLANVTVGYSFPGNDLFNRLKVSGLRVYASANNVFTITKYLGYNPEVDYNYNINGNTGTNINGATNLTPGVDYGVYPLAKSYNVGVRVSF</sequence>
<evidence type="ECO:0000313" key="11">
    <source>
        <dbReference type="Proteomes" id="UP000664795"/>
    </source>
</evidence>
<dbReference type="RefSeq" id="WP_207338390.1">
    <property type="nucleotide sequence ID" value="NZ_JAFMYU010000031.1"/>
</dbReference>
<evidence type="ECO:0000256" key="2">
    <source>
        <dbReference type="ARBA" id="ARBA00022448"/>
    </source>
</evidence>
<feature type="domain" description="TonB-dependent receptor plug" evidence="9">
    <location>
        <begin position="135"/>
        <end position="240"/>
    </location>
</feature>
<keyword evidence="2 7" id="KW-0813">Transport</keyword>
<dbReference type="Gene3D" id="2.60.40.1120">
    <property type="entry name" value="Carboxypeptidase-like, regulatory domain"/>
    <property type="match status" value="1"/>
</dbReference>
<dbReference type="SUPFAM" id="SSF56935">
    <property type="entry name" value="Porins"/>
    <property type="match status" value="1"/>
</dbReference>
<keyword evidence="11" id="KW-1185">Reference proteome</keyword>
<dbReference type="Gene3D" id="2.170.130.10">
    <property type="entry name" value="TonB-dependent receptor, plug domain"/>
    <property type="match status" value="1"/>
</dbReference>
<keyword evidence="3 7" id="KW-1134">Transmembrane beta strand</keyword>
<reference evidence="10 11" key="1">
    <citation type="submission" date="2021-03" db="EMBL/GenBank/DDBJ databases">
        <title>Fibrella sp. HMF5036 genome sequencing and assembly.</title>
        <authorList>
            <person name="Kang H."/>
            <person name="Kim H."/>
            <person name="Bae S."/>
            <person name="Joh K."/>
        </authorList>
    </citation>
    <scope>NUCLEOTIDE SEQUENCE [LARGE SCALE GENOMIC DNA]</scope>
    <source>
        <strain evidence="10 11">HMF5036</strain>
    </source>
</reference>
<comment type="similarity">
    <text evidence="7">Belongs to the TonB-dependent receptor family.</text>
</comment>
<dbReference type="AlphaFoldDB" id="A0A939GCQ2"/>
<dbReference type="InterPro" id="IPR036942">
    <property type="entry name" value="Beta-barrel_TonB_sf"/>
</dbReference>
<dbReference type="InterPro" id="IPR012910">
    <property type="entry name" value="Plug_dom"/>
</dbReference>
<accession>A0A939GCQ2</accession>
<dbReference type="Proteomes" id="UP000664795">
    <property type="component" value="Unassembled WGS sequence"/>
</dbReference>
<dbReference type="InterPro" id="IPR039426">
    <property type="entry name" value="TonB-dep_rcpt-like"/>
</dbReference>
<comment type="subcellular location">
    <subcellularLocation>
        <location evidence="1 7">Cell outer membrane</location>
        <topology evidence="1 7">Multi-pass membrane protein</topology>
    </subcellularLocation>
</comment>
<proteinExistence type="inferred from homology"/>
<name>A0A939GCQ2_9BACT</name>
<keyword evidence="6 7" id="KW-0998">Cell outer membrane</keyword>
<dbReference type="InterPro" id="IPR023997">
    <property type="entry name" value="TonB-dep_OMP_SusC/RagA_CS"/>
</dbReference>
<evidence type="ECO:0000256" key="8">
    <source>
        <dbReference type="SAM" id="SignalP"/>
    </source>
</evidence>
<dbReference type="NCBIfam" id="TIGR04056">
    <property type="entry name" value="OMP_RagA_SusC"/>
    <property type="match status" value="1"/>
</dbReference>
<evidence type="ECO:0000256" key="3">
    <source>
        <dbReference type="ARBA" id="ARBA00022452"/>
    </source>
</evidence>
<organism evidence="10 11">
    <name type="scientific">Fibrella aquatilis</name>
    <dbReference type="NCBI Taxonomy" id="2817059"/>
    <lineage>
        <taxon>Bacteria</taxon>
        <taxon>Pseudomonadati</taxon>
        <taxon>Bacteroidota</taxon>
        <taxon>Cytophagia</taxon>
        <taxon>Cytophagales</taxon>
        <taxon>Spirosomataceae</taxon>
        <taxon>Fibrella</taxon>
    </lineage>
</organism>
<evidence type="ECO:0000313" key="10">
    <source>
        <dbReference type="EMBL" id="MBO0934425.1"/>
    </source>
</evidence>
<feature type="signal peptide" evidence="8">
    <location>
        <begin position="1"/>
        <end position="32"/>
    </location>
</feature>
<dbReference type="Pfam" id="PF07715">
    <property type="entry name" value="Plug"/>
    <property type="match status" value="1"/>
</dbReference>
<dbReference type="InterPro" id="IPR023996">
    <property type="entry name" value="TonB-dep_OMP_SusC/RagA"/>
</dbReference>
<dbReference type="InterPro" id="IPR037066">
    <property type="entry name" value="Plug_dom_sf"/>
</dbReference>
<dbReference type="GO" id="GO:0009279">
    <property type="term" value="C:cell outer membrane"/>
    <property type="evidence" value="ECO:0007669"/>
    <property type="project" value="UniProtKB-SubCell"/>
</dbReference>
<dbReference type="NCBIfam" id="TIGR04057">
    <property type="entry name" value="SusC_RagA_signa"/>
    <property type="match status" value="1"/>
</dbReference>
<keyword evidence="4 7" id="KW-0812">Transmembrane</keyword>
<protein>
    <submittedName>
        <fullName evidence="10">TonB-dependent receptor</fullName>
    </submittedName>
</protein>
<dbReference type="PROSITE" id="PS52016">
    <property type="entry name" value="TONB_DEPENDENT_REC_3"/>
    <property type="match status" value="1"/>
</dbReference>
<gene>
    <name evidence="10" type="ORF">J2I48_25675</name>
</gene>
<dbReference type="Gene3D" id="2.40.170.20">
    <property type="entry name" value="TonB-dependent receptor, beta-barrel domain"/>
    <property type="match status" value="1"/>
</dbReference>
<evidence type="ECO:0000256" key="1">
    <source>
        <dbReference type="ARBA" id="ARBA00004571"/>
    </source>
</evidence>
<evidence type="ECO:0000259" key="9">
    <source>
        <dbReference type="Pfam" id="PF07715"/>
    </source>
</evidence>
<evidence type="ECO:0000256" key="6">
    <source>
        <dbReference type="ARBA" id="ARBA00023237"/>
    </source>
</evidence>
<dbReference type="InterPro" id="IPR008969">
    <property type="entry name" value="CarboxyPept-like_regulatory"/>
</dbReference>
<dbReference type="Pfam" id="PF13715">
    <property type="entry name" value="CarbopepD_reg_2"/>
    <property type="match status" value="1"/>
</dbReference>
<keyword evidence="5 7" id="KW-0472">Membrane</keyword>
<comment type="caution">
    <text evidence="10">The sequence shown here is derived from an EMBL/GenBank/DDBJ whole genome shotgun (WGS) entry which is preliminary data.</text>
</comment>
<dbReference type="EMBL" id="JAFMYU010000031">
    <property type="protein sequence ID" value="MBO0934425.1"/>
    <property type="molecule type" value="Genomic_DNA"/>
</dbReference>
<evidence type="ECO:0000256" key="5">
    <source>
        <dbReference type="ARBA" id="ARBA00023136"/>
    </source>
</evidence>
<evidence type="ECO:0000256" key="4">
    <source>
        <dbReference type="ARBA" id="ARBA00022692"/>
    </source>
</evidence>
<keyword evidence="10" id="KW-0675">Receptor</keyword>
<keyword evidence="8" id="KW-0732">Signal</keyword>